<dbReference type="InterPro" id="IPR012460">
    <property type="entry name" value="DUF1667"/>
</dbReference>
<organism evidence="1 2">
    <name type="scientific">Clostridium tetanomorphum</name>
    <dbReference type="NCBI Taxonomy" id="1553"/>
    <lineage>
        <taxon>Bacteria</taxon>
        <taxon>Bacillati</taxon>
        <taxon>Bacillota</taxon>
        <taxon>Clostridia</taxon>
        <taxon>Eubacteriales</taxon>
        <taxon>Clostridiaceae</taxon>
        <taxon>Clostridium</taxon>
    </lineage>
</organism>
<dbReference type="Pfam" id="PF07892">
    <property type="entry name" value="DUF1667"/>
    <property type="match status" value="1"/>
</dbReference>
<name>A0A923EC06_CLOTT</name>
<dbReference type="PANTHER" id="PTHR39450:SF1">
    <property type="entry name" value="DUF1667 DOMAIN-CONTAINING PROTEIN"/>
    <property type="match status" value="1"/>
</dbReference>
<evidence type="ECO:0000313" key="1">
    <source>
        <dbReference type="EMBL" id="MBC2398491.1"/>
    </source>
</evidence>
<dbReference type="EMBL" id="JAAZWO010000014">
    <property type="protein sequence ID" value="MBC2398491.1"/>
    <property type="molecule type" value="Genomic_DNA"/>
</dbReference>
<dbReference type="SUPFAM" id="SSF160148">
    <property type="entry name" value="CPE0013-like"/>
    <property type="match status" value="1"/>
</dbReference>
<keyword evidence="2" id="KW-1185">Reference proteome</keyword>
<dbReference type="SUPFAM" id="SSF53706">
    <property type="entry name" value="Formate dehydrogenase/DMSO reductase, domains 1-3"/>
    <property type="match status" value="1"/>
</dbReference>
<protein>
    <submittedName>
        <fullName evidence="1">DUF1667 domain-containing protein</fullName>
    </submittedName>
</protein>
<sequence>MNVRELVCIGCPMGCNLQVELNGMEVKKVQGNVCARGKIYAEKECTNPTRIVTSSIKVENGEVDMVSVKTEKDIPKDKIFECVQAIRRLKVKAPVNIGEVVIENFADTGVNVIVTKKVKSIN</sequence>
<reference evidence="1 2" key="1">
    <citation type="submission" date="2020-04" db="EMBL/GenBank/DDBJ databases">
        <title>Genomic insights into acetone-butanol-ethanol (ABE) fermentation by sequencing solventogenic clostridia strains.</title>
        <authorList>
            <person name="Brown S."/>
        </authorList>
    </citation>
    <scope>NUCLEOTIDE SEQUENCE [LARGE SCALE GENOMIC DNA]</scope>
    <source>
        <strain evidence="1 2">DJ011</strain>
    </source>
</reference>
<proteinExistence type="predicted"/>
<dbReference type="Gene3D" id="3.10.530.10">
    <property type="entry name" value="CPE0013-like"/>
    <property type="match status" value="1"/>
</dbReference>
<accession>A0A923EC06</accession>
<dbReference type="RefSeq" id="WP_035144710.1">
    <property type="nucleotide sequence ID" value="NZ_JAAZWO010000014.1"/>
</dbReference>
<gene>
    <name evidence="1" type="ORF">HGG79_12015</name>
</gene>
<comment type="caution">
    <text evidence="1">The sequence shown here is derived from an EMBL/GenBank/DDBJ whole genome shotgun (WGS) entry which is preliminary data.</text>
</comment>
<dbReference type="AlphaFoldDB" id="A0A923EC06"/>
<dbReference type="PANTHER" id="PTHR39450">
    <property type="entry name" value="MOLYBDOPTERIN OXIDOREDUCTASE, 4FE-4S CLUSTER-BINDING SUBUNIT"/>
    <property type="match status" value="1"/>
</dbReference>
<evidence type="ECO:0000313" key="2">
    <source>
        <dbReference type="Proteomes" id="UP000563151"/>
    </source>
</evidence>
<dbReference type="InterPro" id="IPR036593">
    <property type="entry name" value="CPE0013-like_sf"/>
</dbReference>
<dbReference type="Proteomes" id="UP000563151">
    <property type="component" value="Unassembled WGS sequence"/>
</dbReference>